<reference evidence="1 2" key="1">
    <citation type="journal article" date="2018" name="Sci. Rep.">
        <title>Genomic signatures of local adaptation to the degree of environmental predictability in rotifers.</title>
        <authorList>
            <person name="Franch-Gras L."/>
            <person name="Hahn C."/>
            <person name="Garcia-Roger E.M."/>
            <person name="Carmona M.J."/>
            <person name="Serra M."/>
            <person name="Gomez A."/>
        </authorList>
    </citation>
    <scope>NUCLEOTIDE SEQUENCE [LARGE SCALE GENOMIC DNA]</scope>
    <source>
        <strain evidence="1">HYR1</strain>
    </source>
</reference>
<evidence type="ECO:0000313" key="1">
    <source>
        <dbReference type="EMBL" id="RNA20565.1"/>
    </source>
</evidence>
<dbReference type="AlphaFoldDB" id="A0A3M7RBC6"/>
<accession>A0A3M7RBC6</accession>
<keyword evidence="2" id="KW-1185">Reference proteome</keyword>
<sequence length="87" mass="10246">MYSSCKLKQQDQDVISFEYFLRFFSNFCAKIGLFLDVLRKLRIFLTAFMNGPKKIKFLCNPKISLSSTENGIIIYTHEFVSRTRAYN</sequence>
<dbReference type="Proteomes" id="UP000276133">
    <property type="component" value="Unassembled WGS sequence"/>
</dbReference>
<proteinExistence type="predicted"/>
<comment type="caution">
    <text evidence="1">The sequence shown here is derived from an EMBL/GenBank/DDBJ whole genome shotgun (WGS) entry which is preliminary data.</text>
</comment>
<dbReference type="EMBL" id="REGN01003819">
    <property type="protein sequence ID" value="RNA20565.1"/>
    <property type="molecule type" value="Genomic_DNA"/>
</dbReference>
<name>A0A3M7RBC6_BRAPC</name>
<protein>
    <submittedName>
        <fullName evidence="1">Uncharacterized protein</fullName>
    </submittedName>
</protein>
<gene>
    <name evidence="1" type="ORF">BpHYR1_014392</name>
</gene>
<evidence type="ECO:0000313" key="2">
    <source>
        <dbReference type="Proteomes" id="UP000276133"/>
    </source>
</evidence>
<organism evidence="1 2">
    <name type="scientific">Brachionus plicatilis</name>
    <name type="common">Marine rotifer</name>
    <name type="synonym">Brachionus muelleri</name>
    <dbReference type="NCBI Taxonomy" id="10195"/>
    <lineage>
        <taxon>Eukaryota</taxon>
        <taxon>Metazoa</taxon>
        <taxon>Spiralia</taxon>
        <taxon>Gnathifera</taxon>
        <taxon>Rotifera</taxon>
        <taxon>Eurotatoria</taxon>
        <taxon>Monogononta</taxon>
        <taxon>Pseudotrocha</taxon>
        <taxon>Ploima</taxon>
        <taxon>Brachionidae</taxon>
        <taxon>Brachionus</taxon>
    </lineage>
</organism>